<evidence type="ECO:0000313" key="1">
    <source>
        <dbReference type="EMBL" id="MEA5138870.1"/>
    </source>
</evidence>
<protein>
    <submittedName>
        <fullName evidence="1">Uncharacterized protein</fullName>
    </submittedName>
</protein>
<evidence type="ECO:0000313" key="2">
    <source>
        <dbReference type="Proteomes" id="UP001302949"/>
    </source>
</evidence>
<gene>
    <name evidence="1" type="ORF">VB248_06990</name>
</gene>
<keyword evidence="2" id="KW-1185">Reference proteome</keyword>
<reference evidence="1 2" key="1">
    <citation type="submission" date="2023-12" db="EMBL/GenBank/DDBJ databases">
        <title>Novel species of the genus Arcicella isolated from rivers.</title>
        <authorList>
            <person name="Lu H."/>
        </authorList>
    </citation>
    <scope>NUCLEOTIDE SEQUENCE [LARGE SCALE GENOMIC DNA]</scope>
    <source>
        <strain evidence="1 2">KCTC 23307</strain>
    </source>
</reference>
<comment type="caution">
    <text evidence="1">The sequence shown here is derived from an EMBL/GenBank/DDBJ whole genome shotgun (WGS) entry which is preliminary data.</text>
</comment>
<dbReference type="Proteomes" id="UP001302949">
    <property type="component" value="Unassembled WGS sequence"/>
</dbReference>
<accession>A0ABU5Q7P7</accession>
<name>A0ABU5Q7P7_9BACT</name>
<organism evidence="1 2">
    <name type="scientific">Arcicella rigui</name>
    <dbReference type="NCBI Taxonomy" id="797020"/>
    <lineage>
        <taxon>Bacteria</taxon>
        <taxon>Pseudomonadati</taxon>
        <taxon>Bacteroidota</taxon>
        <taxon>Cytophagia</taxon>
        <taxon>Cytophagales</taxon>
        <taxon>Flectobacillaceae</taxon>
        <taxon>Arcicella</taxon>
    </lineage>
</organism>
<dbReference type="EMBL" id="JAYFUM010000007">
    <property type="protein sequence ID" value="MEA5138870.1"/>
    <property type="molecule type" value="Genomic_DNA"/>
</dbReference>
<proteinExistence type="predicted"/>
<dbReference type="RefSeq" id="WP_323296032.1">
    <property type="nucleotide sequence ID" value="NZ_JAYFUM010000007.1"/>
</dbReference>
<sequence length="68" mass="7766">MTNDKVPENNPFKQIEFEGNAPEHLKNELVSEIETIRNTSVIVELYIGSFIDTIVRAISIDEPKDFTD</sequence>